<dbReference type="EMBL" id="VOSK01000715">
    <property type="protein sequence ID" value="MPR31470.1"/>
    <property type="molecule type" value="Genomic_DNA"/>
</dbReference>
<feature type="domain" description="Recombinase" evidence="1">
    <location>
        <begin position="10"/>
        <end position="81"/>
    </location>
</feature>
<feature type="domain" description="Recombinase zinc beta ribbon" evidence="2">
    <location>
        <begin position="100"/>
        <end position="152"/>
    </location>
</feature>
<dbReference type="PANTHER" id="PTHR30461:SF23">
    <property type="entry name" value="DNA RECOMBINASE-RELATED"/>
    <property type="match status" value="1"/>
</dbReference>
<dbReference type="PANTHER" id="PTHR30461">
    <property type="entry name" value="DNA-INVERTASE FROM LAMBDOID PROPHAGE"/>
    <property type="match status" value="1"/>
</dbReference>
<dbReference type="RefSeq" id="WP_152718613.1">
    <property type="nucleotide sequence ID" value="NZ_VOSJ01000768.1"/>
</dbReference>
<evidence type="ECO:0000259" key="1">
    <source>
        <dbReference type="Pfam" id="PF07508"/>
    </source>
</evidence>
<feature type="non-terminal residue" evidence="3">
    <location>
        <position position="1"/>
    </location>
</feature>
<dbReference type="InterPro" id="IPR011109">
    <property type="entry name" value="DNA_bind_recombinase_dom"/>
</dbReference>
<accession>A0A5N7MXN4</accession>
<dbReference type="Proteomes" id="UP000403266">
    <property type="component" value="Unassembled WGS sequence"/>
</dbReference>
<dbReference type="Pfam" id="PF07508">
    <property type="entry name" value="Recombinase"/>
    <property type="match status" value="1"/>
</dbReference>
<dbReference type="OrthoDB" id="7475655at2"/>
<name>A0A5N7MXN4_9HYPH</name>
<dbReference type="GO" id="GO:0003677">
    <property type="term" value="F:DNA binding"/>
    <property type="evidence" value="ECO:0007669"/>
    <property type="project" value="InterPro"/>
</dbReference>
<keyword evidence="4" id="KW-1185">Reference proteome</keyword>
<dbReference type="AlphaFoldDB" id="A0A5N7MXN4"/>
<organism evidence="3 4">
    <name type="scientific">Microvirga tunisiensis</name>
    <dbReference type="NCBI Taxonomy" id="2108360"/>
    <lineage>
        <taxon>Bacteria</taxon>
        <taxon>Pseudomonadati</taxon>
        <taxon>Pseudomonadota</taxon>
        <taxon>Alphaproteobacteria</taxon>
        <taxon>Hyphomicrobiales</taxon>
        <taxon>Methylobacteriaceae</taxon>
        <taxon>Microvirga</taxon>
    </lineage>
</organism>
<gene>
    <name evidence="3" type="ORF">FS320_43110</name>
</gene>
<evidence type="ECO:0000313" key="3">
    <source>
        <dbReference type="EMBL" id="MPR31470.1"/>
    </source>
</evidence>
<evidence type="ECO:0000259" key="2">
    <source>
        <dbReference type="Pfam" id="PF13408"/>
    </source>
</evidence>
<dbReference type="InterPro" id="IPR025827">
    <property type="entry name" value="Zn_ribbon_recom_dom"/>
</dbReference>
<protein>
    <submittedName>
        <fullName evidence="3">Recombinase family protein</fullName>
    </submittedName>
</protein>
<proteinExistence type="predicted"/>
<dbReference type="InterPro" id="IPR050639">
    <property type="entry name" value="SSR_resolvase"/>
</dbReference>
<reference evidence="3 4" key="1">
    <citation type="journal article" date="2019" name="Syst. Appl. Microbiol.">
        <title>Microvirga tunisiensis sp. nov., a root nodule symbiotic bacterium isolated from Lupinus micranthus and L. luteus grown in Northern Tunisia.</title>
        <authorList>
            <person name="Msaddak A."/>
            <person name="Rejili M."/>
            <person name="Duran D."/>
            <person name="Mars M."/>
            <person name="Palacios J.M."/>
            <person name="Ruiz-Argueso T."/>
            <person name="Rey L."/>
            <person name="Imperial J."/>
        </authorList>
    </citation>
    <scope>NUCLEOTIDE SEQUENCE [LARGE SCALE GENOMIC DNA]</scope>
    <source>
        <strain evidence="3 4">Lmie10</strain>
    </source>
</reference>
<dbReference type="InterPro" id="IPR038109">
    <property type="entry name" value="DNA_bind_recomb_sf"/>
</dbReference>
<sequence length="461" mass="52089">FGDLCWKQPTIAAVTDILKNPAYTGAFVYGRSRQRPSATPGRPASKTPVPFGDWRIVVPGKYPAYISWEAFAKIQAMLSDNRADYQRLRGRGIPRDGAALLHGITWCGECGHKMMVRYKGGSQYVCNHLSREFQVPECQCLRAAPIDAAVAQSFLAAVTPAEIEAWSLARKAERHATETLRRAEAQQIERLRYAAALAERQFHRVDPDNRLVAAELERRWEAALLNLRRAEDDLARRAAASGDDARPISPRLRAKIVALGQRLPEIWTDPATRRSHRKALLRCLIDKVVLRRCARDQAAVRIVWRGGATTELTVPMPVTRLSALSRWAEMETRVLELVQAGSHDEEIARTLTAEGYRSPRRETGVLINTVRRIRRYHGLKAVPSQTRWPAVPGCLTVTQTVDRLRLPRKWLSEQLRHGVLQTVREASGRYLIPDTNEALDAIQSLRAGIIHHLDLREHRHD</sequence>
<comment type="caution">
    <text evidence="3">The sequence shown here is derived from an EMBL/GenBank/DDBJ whole genome shotgun (WGS) entry which is preliminary data.</text>
</comment>
<dbReference type="GO" id="GO:0000150">
    <property type="term" value="F:DNA strand exchange activity"/>
    <property type="evidence" value="ECO:0007669"/>
    <property type="project" value="InterPro"/>
</dbReference>
<evidence type="ECO:0000313" key="4">
    <source>
        <dbReference type="Proteomes" id="UP000403266"/>
    </source>
</evidence>
<dbReference type="Pfam" id="PF13408">
    <property type="entry name" value="Zn_ribbon_recom"/>
    <property type="match status" value="1"/>
</dbReference>
<dbReference type="Gene3D" id="3.90.1750.20">
    <property type="entry name" value="Putative Large Serine Recombinase, Chain B, Domain 2"/>
    <property type="match status" value="1"/>
</dbReference>